<comment type="caution">
    <text evidence="5">The sequence shown here is derived from an EMBL/GenBank/DDBJ whole genome shotgun (WGS) entry which is preliminary data.</text>
</comment>
<dbReference type="PANTHER" id="PTHR42721">
    <property type="entry name" value="SUGAR HYDROLASE-RELATED"/>
    <property type="match status" value="1"/>
</dbReference>
<dbReference type="Pfam" id="PF07691">
    <property type="entry name" value="PA14"/>
    <property type="match status" value="1"/>
</dbReference>
<dbReference type="InterPro" id="IPR044993">
    <property type="entry name" value="BXL"/>
</dbReference>
<dbReference type="GO" id="GO:0016787">
    <property type="term" value="F:hydrolase activity"/>
    <property type="evidence" value="ECO:0007669"/>
    <property type="project" value="UniProtKB-KW"/>
</dbReference>
<keyword evidence="3 5" id="KW-0378">Hydrolase</keyword>
<proteinExistence type="inferred from homology"/>
<sequence>MALAEKVSQLQNDAPAIPRLGIPAYDWWNEGLHGHARDGYATVFPQAIGLAASWDAPLLQAVGTTVSVEARARFNATGAGHAHARYQGLSIWSPNINIDRDPRWGRGQETYGEDPFLTGSLAVAFVRGVQGDDPQHPRAIATPKHFVAHSGPETGRDSFDAKVSPHDLEDTYLPAFRAAVAEGGAGSLMCSYNALDGVPMCANASLLETRLRKDWGFQGYVVSDCDAVGDISSFHHYRPDDTQAAVAALRAGTDLDCGHTYASLAAAVHQGALPESALDAALVRLFAARYRLGELGGDDTYARLGADDIDNDAHRKLALRAAQESLVLLKNAPGTLPLRGGLRLAVIGPDADTLETLEANYHGTARAPVTPLQGLRTRFGAGSVSYAQGAPVAAGVPVPVPETALRTLDGAVGLHGAYYANADFAGAARLARIDRMIDFDWDRAAPADGLDADHYAVRWSGELVPPGAGDYVLAVHVDRCFDCATHDAVRLFVDGKPVLADDGDDTHVQAKLHFADDKPHALRVELVHRSRDGGVRLQWLAPPAAQLAEADRAMRAADAVVAFVGLSPDVEGEALQVEVPGFAGGDRTTLDLPAPQRALLERAAASGKPLVVVLMSGGAVGLDWAKQHADAILAAWYPGQAGGTAIAQTLAGDVNPGGRLPVTFYRSARDLPPFTSYAMAGRTYRYFRGTPLYPFGHGLSYTRFTYAAPSVSTRALRAGDTLQVSVELRNAGARAGDEVAQVYLDAPPSPLAPRHTLVGFRRVHLAPGESRRVSFVLSPRQLSSVDAAGKRAVEPGRYLVFIGGGQPGDAAGVASTFTIDGKEVLAP</sequence>
<dbReference type="Gene3D" id="3.20.20.300">
    <property type="entry name" value="Glycoside hydrolase, family 3, N-terminal domain"/>
    <property type="match status" value="1"/>
</dbReference>
<comment type="similarity">
    <text evidence="1">Belongs to the glycosyl hydrolase 3 family.</text>
</comment>
<keyword evidence="6" id="KW-1185">Reference proteome</keyword>
<dbReference type="Proteomes" id="UP001620397">
    <property type="component" value="Unassembled WGS sequence"/>
</dbReference>
<dbReference type="PRINTS" id="PR00133">
    <property type="entry name" value="GLHYDRLASE3"/>
</dbReference>
<evidence type="ECO:0000256" key="2">
    <source>
        <dbReference type="ARBA" id="ARBA00022729"/>
    </source>
</evidence>
<dbReference type="SUPFAM" id="SSF51445">
    <property type="entry name" value="(Trans)glycosidases"/>
    <property type="match status" value="1"/>
</dbReference>
<dbReference type="Gene3D" id="3.40.50.1700">
    <property type="entry name" value="Glycoside hydrolase family 3 C-terminal domain"/>
    <property type="match status" value="2"/>
</dbReference>
<dbReference type="PANTHER" id="PTHR42721:SF3">
    <property type="entry name" value="BETA-D-XYLOSIDASE 5-RELATED"/>
    <property type="match status" value="1"/>
</dbReference>
<dbReference type="PROSITE" id="PS51820">
    <property type="entry name" value="PA14"/>
    <property type="match status" value="1"/>
</dbReference>
<evidence type="ECO:0000313" key="6">
    <source>
        <dbReference type="Proteomes" id="UP001620397"/>
    </source>
</evidence>
<evidence type="ECO:0000256" key="1">
    <source>
        <dbReference type="ARBA" id="ARBA00005336"/>
    </source>
</evidence>
<dbReference type="InterPro" id="IPR037524">
    <property type="entry name" value="PA14/GLEYA"/>
</dbReference>
<dbReference type="SUPFAM" id="SSF52279">
    <property type="entry name" value="Beta-D-glucan exohydrolase, C-terminal domain"/>
    <property type="match status" value="1"/>
</dbReference>
<dbReference type="Pfam" id="PF01915">
    <property type="entry name" value="Glyco_hydro_3_C"/>
    <property type="match status" value="1"/>
</dbReference>
<dbReference type="InterPro" id="IPR026891">
    <property type="entry name" value="Fn3-like"/>
</dbReference>
<evidence type="ECO:0000259" key="4">
    <source>
        <dbReference type="PROSITE" id="PS51820"/>
    </source>
</evidence>
<dbReference type="InterPro" id="IPR001764">
    <property type="entry name" value="Glyco_hydro_3_N"/>
</dbReference>
<dbReference type="SMART" id="SM00758">
    <property type="entry name" value="PA14"/>
    <property type="match status" value="1"/>
</dbReference>
<dbReference type="InterPro" id="IPR002772">
    <property type="entry name" value="Glyco_hydro_3_C"/>
</dbReference>
<dbReference type="InterPro" id="IPR036881">
    <property type="entry name" value="Glyco_hydro_3_C_sf"/>
</dbReference>
<evidence type="ECO:0000313" key="5">
    <source>
        <dbReference type="EMBL" id="MFK2929883.1"/>
    </source>
</evidence>
<dbReference type="InterPro" id="IPR017853">
    <property type="entry name" value="GH"/>
</dbReference>
<dbReference type="SUPFAM" id="SSF56988">
    <property type="entry name" value="Anthrax protective antigen"/>
    <property type="match status" value="1"/>
</dbReference>
<dbReference type="EMBL" id="JADIKL010000002">
    <property type="protein sequence ID" value="MFK2929883.1"/>
    <property type="molecule type" value="Genomic_DNA"/>
</dbReference>
<name>A0ABW8KFJ1_9GAMM</name>
<dbReference type="Pfam" id="PF14310">
    <property type="entry name" value="Fn3-like"/>
    <property type="match status" value="1"/>
</dbReference>
<dbReference type="Gene3D" id="2.60.40.10">
    <property type="entry name" value="Immunoglobulins"/>
    <property type="match status" value="1"/>
</dbReference>
<accession>A0ABW8KFJ1</accession>
<keyword evidence="2" id="KW-0732">Signal</keyword>
<reference evidence="5 6" key="1">
    <citation type="submission" date="2020-10" db="EMBL/GenBank/DDBJ databases">
        <title>Phylogeny of dyella-like bacteria.</title>
        <authorList>
            <person name="Fu J."/>
        </authorList>
    </citation>
    <scope>NUCLEOTIDE SEQUENCE [LARGE SCALE GENOMIC DNA]</scope>
    <source>
        <strain evidence="5 6">DKC-1</strain>
    </source>
</reference>
<organism evidence="5 6">
    <name type="scientific">Dyella agri</name>
    <dbReference type="NCBI Taxonomy" id="1926869"/>
    <lineage>
        <taxon>Bacteria</taxon>
        <taxon>Pseudomonadati</taxon>
        <taxon>Pseudomonadota</taxon>
        <taxon>Gammaproteobacteria</taxon>
        <taxon>Lysobacterales</taxon>
        <taxon>Rhodanobacteraceae</taxon>
        <taxon>Dyella</taxon>
    </lineage>
</organism>
<protein>
    <submittedName>
        <fullName evidence="5">Glycoside hydrolase family 3 C-terminal domain-containing protein</fullName>
    </submittedName>
</protein>
<gene>
    <name evidence="5" type="ORF">ISP14_03670</name>
</gene>
<dbReference type="Pfam" id="PF00933">
    <property type="entry name" value="Glyco_hydro_3"/>
    <property type="match status" value="1"/>
</dbReference>
<dbReference type="InterPro" id="IPR011658">
    <property type="entry name" value="PA14_dom"/>
</dbReference>
<dbReference type="InterPro" id="IPR013783">
    <property type="entry name" value="Ig-like_fold"/>
</dbReference>
<feature type="domain" description="PA14" evidence="4">
    <location>
        <begin position="409"/>
        <end position="553"/>
    </location>
</feature>
<dbReference type="InterPro" id="IPR036962">
    <property type="entry name" value="Glyco_hydro_3_N_sf"/>
</dbReference>
<dbReference type="SMART" id="SM01217">
    <property type="entry name" value="Fn3_like"/>
    <property type="match status" value="1"/>
</dbReference>
<evidence type="ECO:0000256" key="3">
    <source>
        <dbReference type="ARBA" id="ARBA00022801"/>
    </source>
</evidence>